<gene>
    <name evidence="3" type="ORF">LCGC14_1918350</name>
</gene>
<evidence type="ECO:0000259" key="2">
    <source>
        <dbReference type="Pfam" id="PF01370"/>
    </source>
</evidence>
<dbReference type="InterPro" id="IPR001509">
    <property type="entry name" value="Epimerase_deHydtase"/>
</dbReference>
<comment type="similarity">
    <text evidence="1">Belongs to the NAD(P)-dependent epimerase/dehydratase family.</text>
</comment>
<reference evidence="3" key="1">
    <citation type="journal article" date="2015" name="Nature">
        <title>Complex archaea that bridge the gap between prokaryotes and eukaryotes.</title>
        <authorList>
            <person name="Spang A."/>
            <person name="Saw J.H."/>
            <person name="Jorgensen S.L."/>
            <person name="Zaremba-Niedzwiedzka K."/>
            <person name="Martijn J."/>
            <person name="Lind A.E."/>
            <person name="van Eijk R."/>
            <person name="Schleper C."/>
            <person name="Guy L."/>
            <person name="Ettema T.J."/>
        </authorList>
    </citation>
    <scope>NUCLEOTIDE SEQUENCE</scope>
</reference>
<dbReference type="Gene3D" id="3.90.25.10">
    <property type="entry name" value="UDP-galactose 4-epimerase, domain 1"/>
    <property type="match status" value="1"/>
</dbReference>
<evidence type="ECO:0000256" key="1">
    <source>
        <dbReference type="ARBA" id="ARBA00007637"/>
    </source>
</evidence>
<accession>A0A0F9I5I7</accession>
<sequence>DIVNHHAALASVTESVENPAETLEVNVVGTVNLLVAGVAHGLQKFIFSSTGGAIYGDIEHIPTPETVEAQPPSPYGLSKLLAERVIRYYGKEYSLPYVIFRYANVYGPRQNPHGEAGVIAIFAETMKQNKQPIIFGDGNKTRDYVYVEDIVDANMRALDCDKNILVNLGRGEEIKDQVVFDTIARALEYTQHPQYAPVRAGEMLRSALSTSAAHNELGWQPVTDFEDGIEKTIASY</sequence>
<evidence type="ECO:0000313" key="3">
    <source>
        <dbReference type="EMBL" id="KKL89075.1"/>
    </source>
</evidence>
<dbReference type="InterPro" id="IPR036291">
    <property type="entry name" value="NAD(P)-bd_dom_sf"/>
</dbReference>
<comment type="caution">
    <text evidence="3">The sequence shown here is derived from an EMBL/GenBank/DDBJ whole genome shotgun (WGS) entry which is preliminary data.</text>
</comment>
<organism evidence="3">
    <name type="scientific">marine sediment metagenome</name>
    <dbReference type="NCBI Taxonomy" id="412755"/>
    <lineage>
        <taxon>unclassified sequences</taxon>
        <taxon>metagenomes</taxon>
        <taxon>ecological metagenomes</taxon>
    </lineage>
</organism>
<dbReference type="SUPFAM" id="SSF51735">
    <property type="entry name" value="NAD(P)-binding Rossmann-fold domains"/>
    <property type="match status" value="1"/>
</dbReference>
<dbReference type="Pfam" id="PF01370">
    <property type="entry name" value="Epimerase"/>
    <property type="match status" value="1"/>
</dbReference>
<dbReference type="Gene3D" id="3.40.50.720">
    <property type="entry name" value="NAD(P)-binding Rossmann-like Domain"/>
    <property type="match status" value="1"/>
</dbReference>
<feature type="domain" description="NAD-dependent epimerase/dehydratase" evidence="2">
    <location>
        <begin position="1"/>
        <end position="168"/>
    </location>
</feature>
<proteinExistence type="inferred from homology"/>
<dbReference type="PANTHER" id="PTHR43000">
    <property type="entry name" value="DTDP-D-GLUCOSE 4,6-DEHYDRATASE-RELATED"/>
    <property type="match status" value="1"/>
</dbReference>
<dbReference type="EMBL" id="LAZR01020388">
    <property type="protein sequence ID" value="KKL89075.1"/>
    <property type="molecule type" value="Genomic_DNA"/>
</dbReference>
<protein>
    <recommendedName>
        <fullName evidence="2">NAD-dependent epimerase/dehydratase domain-containing protein</fullName>
    </recommendedName>
</protein>
<name>A0A0F9I5I7_9ZZZZ</name>
<dbReference type="AlphaFoldDB" id="A0A0F9I5I7"/>
<feature type="non-terminal residue" evidence="3">
    <location>
        <position position="1"/>
    </location>
</feature>